<evidence type="ECO:0000256" key="1">
    <source>
        <dbReference type="ARBA" id="ARBA00004167"/>
    </source>
</evidence>
<evidence type="ECO:0000313" key="11">
    <source>
        <dbReference type="Proteomes" id="UP001230156"/>
    </source>
</evidence>
<comment type="subcellular location">
    <subcellularLocation>
        <location evidence="2">Cell membrane</location>
    </subcellularLocation>
    <subcellularLocation>
        <location evidence="1">Membrane</location>
        <topology evidence="1">Single-pass membrane protein</topology>
    </subcellularLocation>
</comment>
<gene>
    <name evidence="10" type="ORF">Q8A70_27755</name>
</gene>
<keyword evidence="4 8" id="KW-0812">Transmembrane</keyword>
<accession>A0ABU0YX72</accession>
<dbReference type="InterPro" id="IPR026039">
    <property type="entry name" value="YfgM"/>
</dbReference>
<evidence type="ECO:0000256" key="7">
    <source>
        <dbReference type="ARBA" id="ARBA00023186"/>
    </source>
</evidence>
<keyword evidence="11" id="KW-1185">Reference proteome</keyword>
<evidence type="ECO:0000256" key="6">
    <source>
        <dbReference type="ARBA" id="ARBA00023136"/>
    </source>
</evidence>
<evidence type="ECO:0000256" key="4">
    <source>
        <dbReference type="ARBA" id="ARBA00022692"/>
    </source>
</evidence>
<evidence type="ECO:0000256" key="3">
    <source>
        <dbReference type="ARBA" id="ARBA00022475"/>
    </source>
</evidence>
<keyword evidence="5 8" id="KW-1133">Transmembrane helix</keyword>
<evidence type="ECO:0000259" key="9">
    <source>
        <dbReference type="Pfam" id="PF09976"/>
    </source>
</evidence>
<evidence type="ECO:0000256" key="8">
    <source>
        <dbReference type="SAM" id="Phobius"/>
    </source>
</evidence>
<feature type="transmembrane region" description="Helical" evidence="8">
    <location>
        <begin position="28"/>
        <end position="48"/>
    </location>
</feature>
<keyword evidence="3" id="KW-1003">Cell membrane</keyword>
<name>A0ABU0YX72_9PROT</name>
<dbReference type="PANTHER" id="PTHR38035:SF1">
    <property type="entry name" value="ANCILLARY SECYEG TRANSLOCON SUBUNIT"/>
    <property type="match status" value="1"/>
</dbReference>
<keyword evidence="7" id="KW-0143">Chaperone</keyword>
<dbReference type="Proteomes" id="UP001230156">
    <property type="component" value="Unassembled WGS sequence"/>
</dbReference>
<organism evidence="10 11">
    <name type="scientific">Dongia sedimenti</name>
    <dbReference type="NCBI Taxonomy" id="3064282"/>
    <lineage>
        <taxon>Bacteria</taxon>
        <taxon>Pseudomonadati</taxon>
        <taxon>Pseudomonadota</taxon>
        <taxon>Alphaproteobacteria</taxon>
        <taxon>Rhodospirillales</taxon>
        <taxon>Dongiaceae</taxon>
        <taxon>Dongia</taxon>
    </lineage>
</organism>
<protein>
    <submittedName>
        <fullName evidence="10">Tetratricopeptide repeat protein</fullName>
    </submittedName>
</protein>
<dbReference type="EMBL" id="JAUYVI010000012">
    <property type="protein sequence ID" value="MDQ7251513.1"/>
    <property type="molecule type" value="Genomic_DNA"/>
</dbReference>
<reference evidence="11" key="1">
    <citation type="submission" date="2023-08" db="EMBL/GenBank/DDBJ databases">
        <title>Rhodospirillaceae gen. nov., a novel taxon isolated from the Yangtze River Yuezi River estuary sludge.</title>
        <authorList>
            <person name="Ruan L."/>
        </authorList>
    </citation>
    <scope>NUCLEOTIDE SEQUENCE [LARGE SCALE GENOMIC DNA]</scope>
    <source>
        <strain evidence="11">R-7</strain>
    </source>
</reference>
<comment type="caution">
    <text evidence="10">The sequence shown here is derived from an EMBL/GenBank/DDBJ whole genome shotgun (WGS) entry which is preliminary data.</text>
</comment>
<dbReference type="Pfam" id="PF09976">
    <property type="entry name" value="TPR_21"/>
    <property type="match status" value="1"/>
</dbReference>
<evidence type="ECO:0000256" key="5">
    <source>
        <dbReference type="ARBA" id="ARBA00022989"/>
    </source>
</evidence>
<dbReference type="RefSeq" id="WP_379961954.1">
    <property type="nucleotide sequence ID" value="NZ_JAUYVI010000012.1"/>
</dbReference>
<feature type="domain" description="Ancillary SecYEG translocon subunit/Cell division coordinator CpoB TPR" evidence="9">
    <location>
        <begin position="19"/>
        <end position="188"/>
    </location>
</feature>
<sequence length="215" mass="23182">MADIFQEVDEDLRRDKALAFWKRYQNHIIGFAIIAIAATAGFSGWRYYKQQKIEANGAAYLQALQTLEKDPKAAMPQFEALAKDGGGFAVLAQFQQANQTLKDGDKAKAAEQFAAIAQDGAVDKALKDLAAVLGGLAFLDAGKPADAAKLVEPLTGDDQPYRFSALEVQAQAALAGGDRAKAKKLYEQLKQLSALPNAPQGVSARAEIMLQRLQD</sequence>
<dbReference type="InterPro" id="IPR018704">
    <property type="entry name" value="SecYEG/CpoB_TPR"/>
</dbReference>
<dbReference type="PANTHER" id="PTHR38035">
    <property type="entry name" value="UPF0070 PROTEIN YFGM"/>
    <property type="match status" value="1"/>
</dbReference>
<keyword evidence="6 8" id="KW-0472">Membrane</keyword>
<proteinExistence type="predicted"/>
<evidence type="ECO:0000256" key="2">
    <source>
        <dbReference type="ARBA" id="ARBA00004236"/>
    </source>
</evidence>
<evidence type="ECO:0000313" key="10">
    <source>
        <dbReference type="EMBL" id="MDQ7251513.1"/>
    </source>
</evidence>